<evidence type="ECO:0000256" key="1">
    <source>
        <dbReference type="SAM" id="MobiDB-lite"/>
    </source>
</evidence>
<dbReference type="AlphaFoldDB" id="A0A183ASE7"/>
<proteinExistence type="predicted"/>
<feature type="region of interest" description="Disordered" evidence="1">
    <location>
        <begin position="330"/>
        <end position="352"/>
    </location>
</feature>
<evidence type="ECO:0000313" key="2">
    <source>
        <dbReference type="WBParaSite" id="ECPE_0000991301-mRNA-1"/>
    </source>
</evidence>
<sequence>LDSLNLLPVLGPVDHSSGNDNALFLAAARALDRTVAEPEAYRWSSATGQYHTIHAYSAKANNTLSKLCPYPVPPLYRLGVLAHRNVTTATVPDTSLPGHRPVLAGCRTYRRHGYFPPVEALSGRSDASGPDMHQSMDSYNRASVDSVDSDHQYVRDNAGSITSAPVVACLEPSRLPAIFGSHWNVELASPRAVYYEEKQLCGQLKLDCQHCLAACAEELKSSSLTCKPTANPADNGRSPRLEICFDCCARDNCSDVCDKYPAHRCHMQMCHYGLRLDFPLTPEWPKQGEFLCHVQPAPSRPVYRLHWSLLYQGRPLTPDRFPAALVLSTPNADGERRSTPEPQSGTERWNLGQGGQLNQVYRGLLNVQYTSGLEHLPDMIGGTDTMQSAYFWSKQTIPLVSGSATNTAFDPVASATSAAATGAIYANTMQSSSSHELSSVQVWPSQPLGVSTAAWARLSGAPCAAADPLLEQLNVYTPALPPYIAMGEAKVEYVGNYLYTVSHTKTKPKLTFSLPRSASLLGAVFSPASVERGQYLRASLALAWVSGATGMEGSNRADAHYTEMKSVETHGSFDTSGSSVSSDSLTGRMQRYWVIDLTGQVDQFPGLFRLRVYPDISSDADSTASEHAGSRFRQREFADATVEVEDEPGAGEVDPSDPLGVNEPDGEPLVEYDVGVFEERKFQLRILIPGPETEPDYEKAFRLIILDAKNRLDIRVKRSIQPPHEMALRRSYERLIDDGKCHGCVGPNPTTMSTLNFELVV</sequence>
<name>A0A183ASE7_9TREM</name>
<reference evidence="2" key="1">
    <citation type="submission" date="2016-06" db="UniProtKB">
        <authorList>
            <consortium name="WormBaseParasite"/>
        </authorList>
    </citation>
    <scope>IDENTIFICATION</scope>
</reference>
<feature type="region of interest" description="Disordered" evidence="1">
    <location>
        <begin position="640"/>
        <end position="665"/>
    </location>
</feature>
<organism evidence="2">
    <name type="scientific">Echinostoma caproni</name>
    <dbReference type="NCBI Taxonomy" id="27848"/>
    <lineage>
        <taxon>Eukaryota</taxon>
        <taxon>Metazoa</taxon>
        <taxon>Spiralia</taxon>
        <taxon>Lophotrochozoa</taxon>
        <taxon>Platyhelminthes</taxon>
        <taxon>Trematoda</taxon>
        <taxon>Digenea</taxon>
        <taxon>Plagiorchiida</taxon>
        <taxon>Echinostomata</taxon>
        <taxon>Echinostomatoidea</taxon>
        <taxon>Echinostomatidae</taxon>
        <taxon>Echinostoma</taxon>
    </lineage>
</organism>
<accession>A0A183ASE7</accession>
<dbReference type="WBParaSite" id="ECPE_0000991301-mRNA-1">
    <property type="protein sequence ID" value="ECPE_0000991301-mRNA-1"/>
    <property type="gene ID" value="ECPE_0000991301"/>
</dbReference>
<protein>
    <submittedName>
        <fullName evidence="2">Guanylate cyclase domain-containing protein</fullName>
    </submittedName>
</protein>